<reference evidence="1" key="1">
    <citation type="submission" date="2020-05" db="EMBL/GenBank/DDBJ databases">
        <title>Large-scale comparative analyses of tick genomes elucidate their genetic diversity and vector capacities.</title>
        <authorList>
            <person name="Jia N."/>
            <person name="Wang J."/>
            <person name="Shi W."/>
            <person name="Du L."/>
            <person name="Sun Y."/>
            <person name="Zhan W."/>
            <person name="Jiang J."/>
            <person name="Wang Q."/>
            <person name="Zhang B."/>
            <person name="Ji P."/>
            <person name="Sakyi L.B."/>
            <person name="Cui X."/>
            <person name="Yuan T."/>
            <person name="Jiang B."/>
            <person name="Yang W."/>
            <person name="Lam T.T.-Y."/>
            <person name="Chang Q."/>
            <person name="Ding S."/>
            <person name="Wang X."/>
            <person name="Zhu J."/>
            <person name="Ruan X."/>
            <person name="Zhao L."/>
            <person name="Wei J."/>
            <person name="Que T."/>
            <person name="Du C."/>
            <person name="Cheng J."/>
            <person name="Dai P."/>
            <person name="Han X."/>
            <person name="Huang E."/>
            <person name="Gao Y."/>
            <person name="Liu J."/>
            <person name="Shao H."/>
            <person name="Ye R."/>
            <person name="Li L."/>
            <person name="Wei W."/>
            <person name="Wang X."/>
            <person name="Wang C."/>
            <person name="Yang T."/>
            <person name="Huo Q."/>
            <person name="Li W."/>
            <person name="Guo W."/>
            <person name="Chen H."/>
            <person name="Zhou L."/>
            <person name="Ni X."/>
            <person name="Tian J."/>
            <person name="Zhou Y."/>
            <person name="Sheng Y."/>
            <person name="Liu T."/>
            <person name="Pan Y."/>
            <person name="Xia L."/>
            <person name="Li J."/>
            <person name="Zhao F."/>
            <person name="Cao W."/>
        </authorList>
    </citation>
    <scope>NUCLEOTIDE SEQUENCE</scope>
    <source>
        <strain evidence="1">Dsil-2018</strain>
    </source>
</reference>
<dbReference type="Proteomes" id="UP000821865">
    <property type="component" value="Chromosome 5"/>
</dbReference>
<sequence>MRTVMRRHTVAGALTNRAPATHRPTWFGANDHHITKAYHLAHRTLPPPHPRLSRAEVVLLRQLQTGSLPSPGVMHRMYLETYPTDKCLLEGDGRSHAHLVGLHQTPRVSNIKNNPVVARGSREELRPRPTALGCPAGLRGTRKAGTKPAGNG</sequence>
<proteinExistence type="predicted"/>
<evidence type="ECO:0000313" key="2">
    <source>
        <dbReference type="Proteomes" id="UP000821865"/>
    </source>
</evidence>
<keyword evidence="2" id="KW-1185">Reference proteome</keyword>
<evidence type="ECO:0000313" key="1">
    <source>
        <dbReference type="EMBL" id="KAH7950218.1"/>
    </source>
</evidence>
<comment type="caution">
    <text evidence="1">The sequence shown here is derived from an EMBL/GenBank/DDBJ whole genome shotgun (WGS) entry which is preliminary data.</text>
</comment>
<organism evidence="1 2">
    <name type="scientific">Dermacentor silvarum</name>
    <name type="common">Tick</name>
    <dbReference type="NCBI Taxonomy" id="543639"/>
    <lineage>
        <taxon>Eukaryota</taxon>
        <taxon>Metazoa</taxon>
        <taxon>Ecdysozoa</taxon>
        <taxon>Arthropoda</taxon>
        <taxon>Chelicerata</taxon>
        <taxon>Arachnida</taxon>
        <taxon>Acari</taxon>
        <taxon>Parasitiformes</taxon>
        <taxon>Ixodida</taxon>
        <taxon>Ixodoidea</taxon>
        <taxon>Ixodidae</taxon>
        <taxon>Rhipicephalinae</taxon>
        <taxon>Dermacentor</taxon>
    </lineage>
</organism>
<gene>
    <name evidence="1" type="ORF">HPB49_021132</name>
</gene>
<accession>A0ACB8CT14</accession>
<dbReference type="EMBL" id="CM023474">
    <property type="protein sequence ID" value="KAH7950218.1"/>
    <property type="molecule type" value="Genomic_DNA"/>
</dbReference>
<name>A0ACB8CT14_DERSI</name>
<protein>
    <submittedName>
        <fullName evidence="1">Uncharacterized protein</fullName>
    </submittedName>
</protein>